<sequence>MIVAAASDLVDLASPDTFVKGVPHEALTLLRRTDPVHWQRMDTEPGFWAVLRHADVVQVARQPEIFSAE</sequence>
<proteinExistence type="predicted"/>
<accession>A0A162D6P5</accession>
<gene>
    <name evidence="1" type="ORF">A4G28_11150</name>
</gene>
<dbReference type="GO" id="GO:0004497">
    <property type="term" value="F:monooxygenase activity"/>
    <property type="evidence" value="ECO:0007669"/>
    <property type="project" value="InterPro"/>
</dbReference>
<dbReference type="AlphaFoldDB" id="A0A162D6P5"/>
<dbReference type="InterPro" id="IPR036396">
    <property type="entry name" value="Cyt_P450_sf"/>
</dbReference>
<evidence type="ECO:0008006" key="3">
    <source>
        <dbReference type="Google" id="ProtNLM"/>
    </source>
</evidence>
<dbReference type="GO" id="GO:0005506">
    <property type="term" value="F:iron ion binding"/>
    <property type="evidence" value="ECO:0007669"/>
    <property type="project" value="InterPro"/>
</dbReference>
<evidence type="ECO:0000313" key="2">
    <source>
        <dbReference type="Proteomes" id="UP000077342"/>
    </source>
</evidence>
<keyword evidence="2" id="KW-1185">Reference proteome</keyword>
<dbReference type="GO" id="GO:0016705">
    <property type="term" value="F:oxidoreductase activity, acting on paired donors, with incorporation or reduction of molecular oxygen"/>
    <property type="evidence" value="ECO:0007669"/>
    <property type="project" value="InterPro"/>
</dbReference>
<dbReference type="Gene3D" id="1.10.630.10">
    <property type="entry name" value="Cytochrome P450"/>
    <property type="match status" value="1"/>
</dbReference>
<dbReference type="GO" id="GO:0020037">
    <property type="term" value="F:heme binding"/>
    <property type="evidence" value="ECO:0007669"/>
    <property type="project" value="InterPro"/>
</dbReference>
<evidence type="ECO:0000313" key="1">
    <source>
        <dbReference type="EMBL" id="KZS63364.1"/>
    </source>
</evidence>
<dbReference type="RefSeq" id="WP_075510189.1">
    <property type="nucleotide sequence ID" value="NZ_CP089224.1"/>
</dbReference>
<name>A0A162D6P5_9MYCO</name>
<protein>
    <recommendedName>
        <fullName evidence="3">Cytochrome P450</fullName>
    </recommendedName>
</protein>
<reference evidence="2" key="1">
    <citation type="submission" date="2016-04" db="EMBL/GenBank/DDBJ databases">
        <authorList>
            <person name="Strapagiel D."/>
            <person name="Borowka P."/>
            <person name="Marciniak B."/>
            <person name="Bakula Z."/>
            <person name="Van Ingen J."/>
            <person name="Safianowska A."/>
            <person name="Dziadek J."/>
            <person name="Jagielski T."/>
        </authorList>
    </citation>
    <scope>NUCLEOTIDE SEQUENCE [LARGE SCALE GENOMIC DNA]</scope>
    <source>
        <strain evidence="2">1010001458</strain>
    </source>
</reference>
<comment type="caution">
    <text evidence="1">The sequence shown here is derived from an EMBL/GenBank/DDBJ whole genome shotgun (WGS) entry which is preliminary data.</text>
</comment>
<dbReference type="EMBL" id="LWCI01000099">
    <property type="protein sequence ID" value="KZS63364.1"/>
    <property type="molecule type" value="Genomic_DNA"/>
</dbReference>
<dbReference type="Proteomes" id="UP000077342">
    <property type="component" value="Unassembled WGS sequence"/>
</dbReference>
<organism evidence="1 2">
    <name type="scientific">Mycobacterium ostraviense</name>
    <dbReference type="NCBI Taxonomy" id="2738409"/>
    <lineage>
        <taxon>Bacteria</taxon>
        <taxon>Bacillati</taxon>
        <taxon>Actinomycetota</taxon>
        <taxon>Actinomycetes</taxon>
        <taxon>Mycobacteriales</taxon>
        <taxon>Mycobacteriaceae</taxon>
        <taxon>Mycobacterium</taxon>
    </lineage>
</organism>